<reference evidence="3" key="1">
    <citation type="journal article" date="2014" name="Int. J. Syst. Evol. Microbiol.">
        <title>Complete genome sequence of Corynebacterium casei LMG S-19264T (=DSM 44701T), isolated from a smear-ripened cheese.</title>
        <authorList>
            <consortium name="US DOE Joint Genome Institute (JGI-PGF)"/>
            <person name="Walter F."/>
            <person name="Albersmeier A."/>
            <person name="Kalinowski J."/>
            <person name="Ruckert C."/>
        </authorList>
    </citation>
    <scope>NUCLEOTIDE SEQUENCE</scope>
    <source>
        <strain evidence="3">CGMCC 1.6333</strain>
    </source>
</reference>
<dbReference type="GO" id="GO:0008745">
    <property type="term" value="F:N-acetylmuramoyl-L-alanine amidase activity"/>
    <property type="evidence" value="ECO:0007669"/>
    <property type="project" value="InterPro"/>
</dbReference>
<comment type="caution">
    <text evidence="3">The sequence shown here is derived from an EMBL/GenBank/DDBJ whole genome shotgun (WGS) entry which is preliminary data.</text>
</comment>
<name>A0A917TTJ6_9BACI</name>
<dbReference type="Proteomes" id="UP000618460">
    <property type="component" value="Unassembled WGS sequence"/>
</dbReference>
<reference evidence="3" key="2">
    <citation type="submission" date="2020-09" db="EMBL/GenBank/DDBJ databases">
        <authorList>
            <person name="Sun Q."/>
            <person name="Zhou Y."/>
        </authorList>
    </citation>
    <scope>NUCLEOTIDE SEQUENCE</scope>
    <source>
        <strain evidence="3">CGMCC 1.6333</strain>
    </source>
</reference>
<dbReference type="SUPFAM" id="SSF53187">
    <property type="entry name" value="Zn-dependent exopeptidases"/>
    <property type="match status" value="1"/>
</dbReference>
<organism evidence="3 4">
    <name type="scientific">Paraliobacillus quinghaiensis</name>
    <dbReference type="NCBI Taxonomy" id="470815"/>
    <lineage>
        <taxon>Bacteria</taxon>
        <taxon>Bacillati</taxon>
        <taxon>Bacillota</taxon>
        <taxon>Bacilli</taxon>
        <taxon>Bacillales</taxon>
        <taxon>Bacillaceae</taxon>
        <taxon>Paraliobacillus</taxon>
    </lineage>
</organism>
<dbReference type="EMBL" id="BMLG01000016">
    <property type="protein sequence ID" value="GGM37504.1"/>
    <property type="molecule type" value="Genomic_DNA"/>
</dbReference>
<dbReference type="GO" id="GO:0042834">
    <property type="term" value="F:peptidoglycan binding"/>
    <property type="evidence" value="ECO:0007669"/>
    <property type="project" value="InterPro"/>
</dbReference>
<dbReference type="Pfam" id="PF01520">
    <property type="entry name" value="Amidase_3"/>
    <property type="match status" value="1"/>
</dbReference>
<gene>
    <name evidence="3" type="primary">cwlC</name>
    <name evidence="3" type="ORF">GCM10011351_24660</name>
</gene>
<dbReference type="PANTHER" id="PTHR30404:SF0">
    <property type="entry name" value="N-ACETYLMURAMOYL-L-ALANINE AMIDASE AMIC"/>
    <property type="match status" value="1"/>
</dbReference>
<dbReference type="Gene3D" id="3.30.70.1070">
    <property type="entry name" value="Sporulation related repeat"/>
    <property type="match status" value="1"/>
</dbReference>
<feature type="domain" description="SPOR" evidence="2">
    <location>
        <begin position="190"/>
        <end position="270"/>
    </location>
</feature>
<evidence type="ECO:0000313" key="4">
    <source>
        <dbReference type="Proteomes" id="UP000618460"/>
    </source>
</evidence>
<dbReference type="PROSITE" id="PS51724">
    <property type="entry name" value="SPOR"/>
    <property type="match status" value="1"/>
</dbReference>
<dbReference type="InterPro" id="IPR050695">
    <property type="entry name" value="N-acetylmuramoyl_amidase_3"/>
</dbReference>
<dbReference type="PANTHER" id="PTHR30404">
    <property type="entry name" value="N-ACETYLMURAMOYL-L-ALANINE AMIDASE"/>
    <property type="match status" value="1"/>
</dbReference>
<evidence type="ECO:0000256" key="1">
    <source>
        <dbReference type="ARBA" id="ARBA00022801"/>
    </source>
</evidence>
<dbReference type="InterPro" id="IPR036680">
    <property type="entry name" value="SPOR-like_sf"/>
</dbReference>
<dbReference type="SMART" id="SM00646">
    <property type="entry name" value="Ami_3"/>
    <property type="match status" value="1"/>
</dbReference>
<protein>
    <submittedName>
        <fullName evidence="3">Sporulation-specific N-acetylmuramoyl-L-alanine amidase</fullName>
    </submittedName>
</protein>
<keyword evidence="1" id="KW-0378">Hydrolase</keyword>
<dbReference type="CDD" id="cd02696">
    <property type="entry name" value="MurNAc-LAA"/>
    <property type="match status" value="1"/>
</dbReference>
<sequence length="270" mass="30695">MVKIFIDPGHGGNDPGATAYGLNEKDINLNIALKLDRLLTQSYKEVSTRLARTSDTTVTLDERTNMANAWGADYYLSIHINAGGGVGFESYIWNGSFSNKRKTESLRTNIHEEIVENVGWRDRGKKEANFHVLRESSMPAVLTENGFIDNRNEANEMRESNWIEHIAEAHASGIAKAFNLVRKAETEDPQETNTFYRVVTGSFKLENNARQRRYVLRDQGYNSFIVEFTHDGTTYHRVVTGSFQNKSNAEVRQKELERIGFESFLATFTL</sequence>
<dbReference type="GO" id="GO:0030288">
    <property type="term" value="C:outer membrane-bounded periplasmic space"/>
    <property type="evidence" value="ECO:0007669"/>
    <property type="project" value="TreeGrafter"/>
</dbReference>
<keyword evidence="4" id="KW-1185">Reference proteome</keyword>
<dbReference type="Pfam" id="PF05036">
    <property type="entry name" value="SPOR"/>
    <property type="match status" value="1"/>
</dbReference>
<dbReference type="RefSeq" id="WP_117155986.1">
    <property type="nucleotide sequence ID" value="NZ_BMLG01000016.1"/>
</dbReference>
<evidence type="ECO:0000259" key="2">
    <source>
        <dbReference type="PROSITE" id="PS51724"/>
    </source>
</evidence>
<dbReference type="AlphaFoldDB" id="A0A917TTJ6"/>
<dbReference type="InterPro" id="IPR007730">
    <property type="entry name" value="SPOR-like_dom"/>
</dbReference>
<dbReference type="InterPro" id="IPR002508">
    <property type="entry name" value="MurNAc-LAA_cat"/>
</dbReference>
<dbReference type="Gene3D" id="3.40.630.40">
    <property type="entry name" value="Zn-dependent exopeptidases"/>
    <property type="match status" value="1"/>
</dbReference>
<dbReference type="SUPFAM" id="SSF110997">
    <property type="entry name" value="Sporulation related repeat"/>
    <property type="match status" value="1"/>
</dbReference>
<accession>A0A917TTJ6</accession>
<proteinExistence type="predicted"/>
<dbReference type="OrthoDB" id="9763643at2"/>
<evidence type="ECO:0000313" key="3">
    <source>
        <dbReference type="EMBL" id="GGM37504.1"/>
    </source>
</evidence>
<dbReference type="GO" id="GO:0009253">
    <property type="term" value="P:peptidoglycan catabolic process"/>
    <property type="evidence" value="ECO:0007669"/>
    <property type="project" value="InterPro"/>
</dbReference>